<proteinExistence type="predicted"/>
<feature type="transmembrane region" description="Helical" evidence="1">
    <location>
        <begin position="87"/>
        <end position="108"/>
    </location>
</feature>
<protein>
    <recommendedName>
        <fullName evidence="3">Transmembrane protein</fullName>
    </recommendedName>
</protein>
<feature type="transmembrane region" description="Helical" evidence="1">
    <location>
        <begin position="120"/>
        <end position="144"/>
    </location>
</feature>
<keyword evidence="1" id="KW-0472">Membrane</keyword>
<sequence>MGYAEGPDKVSGGTEGTITFERCRKDTYEDDVECFGSFRSDEGKVRYGVEDFEPGADVGKGEKVEAVAYDSAWFARGSFASFYVEAAKSWCVAASMFGIATFPLSSAFRSGQRLMRRGTLITGLSLLFGGLLGCGLCALVNSWLF</sequence>
<gene>
    <name evidence="2" type="ORF">OG477_09745</name>
</gene>
<keyword evidence="1" id="KW-1133">Transmembrane helix</keyword>
<name>A0AAU1HVT0_9ACTN</name>
<evidence type="ECO:0008006" key="3">
    <source>
        <dbReference type="Google" id="ProtNLM"/>
    </source>
</evidence>
<evidence type="ECO:0000256" key="1">
    <source>
        <dbReference type="SAM" id="Phobius"/>
    </source>
</evidence>
<evidence type="ECO:0000313" key="2">
    <source>
        <dbReference type="EMBL" id="WTP85626.1"/>
    </source>
</evidence>
<keyword evidence="1" id="KW-0812">Transmembrane</keyword>
<dbReference type="AlphaFoldDB" id="A0AAU1HVT0"/>
<dbReference type="EMBL" id="CP108140">
    <property type="protein sequence ID" value="WTP85626.1"/>
    <property type="molecule type" value="Genomic_DNA"/>
</dbReference>
<organism evidence="2">
    <name type="scientific">Streptomyces sp. NBC_00180</name>
    <dbReference type="NCBI Taxonomy" id="2903632"/>
    <lineage>
        <taxon>Bacteria</taxon>
        <taxon>Bacillati</taxon>
        <taxon>Actinomycetota</taxon>
        <taxon>Actinomycetes</taxon>
        <taxon>Kitasatosporales</taxon>
        <taxon>Streptomycetaceae</taxon>
        <taxon>Streptomyces</taxon>
    </lineage>
</organism>
<accession>A0AAU1HVT0</accession>
<reference evidence="2" key="1">
    <citation type="submission" date="2022-10" db="EMBL/GenBank/DDBJ databases">
        <title>The complete genomes of actinobacterial strains from the NBC collection.</title>
        <authorList>
            <person name="Joergensen T.S."/>
            <person name="Alvarez Arevalo M."/>
            <person name="Sterndorff E.B."/>
            <person name="Faurdal D."/>
            <person name="Vuksanovic O."/>
            <person name="Mourched A.-S."/>
            <person name="Charusanti P."/>
            <person name="Shaw S."/>
            <person name="Blin K."/>
            <person name="Weber T."/>
        </authorList>
    </citation>
    <scope>NUCLEOTIDE SEQUENCE</scope>
    <source>
        <strain evidence="2">NBC 00180</strain>
    </source>
</reference>